<dbReference type="AlphaFoldDB" id="U5QDT8"/>
<organism evidence="2 3">
    <name type="scientific">Gloeobacter kilaueensis (strain ATCC BAA-2537 / CCAP 1431/1 / ULC 316 / JS1)</name>
    <dbReference type="NCBI Taxonomy" id="1183438"/>
    <lineage>
        <taxon>Bacteria</taxon>
        <taxon>Bacillati</taxon>
        <taxon>Cyanobacteriota</taxon>
        <taxon>Cyanophyceae</taxon>
        <taxon>Gloeobacterales</taxon>
        <taxon>Gloeobacteraceae</taxon>
        <taxon>Gloeobacter</taxon>
    </lineage>
</organism>
<evidence type="ECO:0000313" key="3">
    <source>
        <dbReference type="Proteomes" id="UP000017396"/>
    </source>
</evidence>
<dbReference type="Proteomes" id="UP000017396">
    <property type="component" value="Chromosome"/>
</dbReference>
<feature type="signal peptide" evidence="1">
    <location>
        <begin position="1"/>
        <end position="21"/>
    </location>
</feature>
<keyword evidence="3" id="KW-1185">Reference proteome</keyword>
<dbReference type="RefSeq" id="WP_023172133.1">
    <property type="nucleotide sequence ID" value="NC_022600.1"/>
</dbReference>
<keyword evidence="1" id="KW-0732">Signal</keyword>
<protein>
    <submittedName>
        <fullName evidence="2">Uncharacterized protein</fullName>
    </submittedName>
</protein>
<evidence type="ECO:0000256" key="1">
    <source>
        <dbReference type="SAM" id="SignalP"/>
    </source>
</evidence>
<feature type="chain" id="PRO_5004663989" evidence="1">
    <location>
        <begin position="22"/>
        <end position="349"/>
    </location>
</feature>
<dbReference type="KEGG" id="glj:GKIL_0835"/>
<dbReference type="HOGENOM" id="CLU_849314_0_0_3"/>
<dbReference type="eggNOG" id="COG5549">
    <property type="taxonomic scope" value="Bacteria"/>
</dbReference>
<proteinExistence type="predicted"/>
<accession>U5QDT8</accession>
<dbReference type="STRING" id="1183438.GKIL_0835"/>
<gene>
    <name evidence="2" type="ORF">GKIL_0835</name>
</gene>
<name>U5QDT8_GLOK1</name>
<sequence>MDGRFFFCCALVALISRPLLAAEAPVTGDLRLSSDIERPLTARQAFAQKWKLPSLKSDALVHVRAQVQPDGHLSGIEMEVDGPPSEQQSAVRQSAQAALANLQLPIAAGAVEFSLRARANARIPACFPLKVYVSDQMEDSSEAVPEVAIRAMHLGVTKWNAAISSFHKGSVMEPFILTSRPEEADVRIEAYQDYPDYSGYFIDEQTGRMIVRVPLKRFKPGLLQGNFQWWHPEQVLQQTMFQMGRALGLDLSDQPSNVLFAGQSLYIVTGPQRGVGLGSYDIRIAQFGDLVNDQGGGDRTLTNFQLEDAGELIKHRRCGAGLRAALPVILESALGEKDERRSRSAGSGL</sequence>
<dbReference type="OrthoDB" id="9829425at2"/>
<evidence type="ECO:0000313" key="2">
    <source>
        <dbReference type="EMBL" id="AGY57081.1"/>
    </source>
</evidence>
<dbReference type="EMBL" id="CP003587">
    <property type="protein sequence ID" value="AGY57081.1"/>
    <property type="molecule type" value="Genomic_DNA"/>
</dbReference>
<reference evidence="2 3" key="1">
    <citation type="journal article" date="2013" name="PLoS ONE">
        <title>Cultivation and Complete Genome Sequencing of Gloeobacter kilaueensis sp. nov., from a Lava Cave in Kilauea Caldera, Hawai'i.</title>
        <authorList>
            <person name="Saw J.H."/>
            <person name="Schatz M."/>
            <person name="Brown M.V."/>
            <person name="Kunkel D.D."/>
            <person name="Foster J.S."/>
            <person name="Shick H."/>
            <person name="Christensen S."/>
            <person name="Hou S."/>
            <person name="Wan X."/>
            <person name="Donachie S.P."/>
        </authorList>
    </citation>
    <scope>NUCLEOTIDE SEQUENCE [LARGE SCALE GENOMIC DNA]</scope>
    <source>
        <strain evidence="3">JS</strain>
    </source>
</reference>